<gene>
    <name evidence="3" type="ORF">HLPR_06330</name>
</gene>
<dbReference type="RefSeq" id="WP_338536628.1">
    <property type="nucleotide sequence ID" value="NZ_AP028654.1"/>
</dbReference>
<sequence length="141" mass="15689">MKKILVPIDGTLIEEKSLKMAKDVAEKFNSEVIILYVKLPLKSILDPEKLIQNELVDFGEEDNSIEIVETARKEFEGSSNNVKVLIVEGDPASTIIDISESELCDVIIMSTHGMGKLKRFFLGSVTNKVVHHATIPVLIVR</sequence>
<evidence type="ECO:0000259" key="2">
    <source>
        <dbReference type="Pfam" id="PF00582"/>
    </source>
</evidence>
<dbReference type="Gene3D" id="3.40.50.620">
    <property type="entry name" value="HUPs"/>
    <property type="match status" value="1"/>
</dbReference>
<reference evidence="3 4" key="1">
    <citation type="submission" date="2023-08" db="EMBL/GenBank/DDBJ databases">
        <title>Helicovermis profunda gen. nov., sp. nov., a novel mesophilic, fermentative bacterium within the Bacillota from a deep-sea hydrothermal vent chimney.</title>
        <authorList>
            <person name="Miyazaki U."/>
            <person name="Mizutani D."/>
            <person name="Hashimoto Y."/>
            <person name="Tame A."/>
            <person name="Sawayama S."/>
            <person name="Miyazaki J."/>
            <person name="Takai K."/>
            <person name="Nakagawa S."/>
        </authorList>
    </citation>
    <scope>NUCLEOTIDE SEQUENCE [LARGE SCALE GENOMIC DNA]</scope>
    <source>
        <strain evidence="3 4">S502</strain>
    </source>
</reference>
<dbReference type="SUPFAM" id="SSF52402">
    <property type="entry name" value="Adenine nucleotide alpha hydrolases-like"/>
    <property type="match status" value="1"/>
</dbReference>
<dbReference type="PANTHER" id="PTHR46268">
    <property type="entry name" value="STRESS RESPONSE PROTEIN NHAX"/>
    <property type="match status" value="1"/>
</dbReference>
<dbReference type="InterPro" id="IPR006016">
    <property type="entry name" value="UspA"/>
</dbReference>
<dbReference type="InterPro" id="IPR006015">
    <property type="entry name" value="Universal_stress_UspA"/>
</dbReference>
<dbReference type="AlphaFoldDB" id="A0AAU9E937"/>
<dbReference type="PANTHER" id="PTHR46268:SF6">
    <property type="entry name" value="UNIVERSAL STRESS PROTEIN UP12"/>
    <property type="match status" value="1"/>
</dbReference>
<dbReference type="InterPro" id="IPR014729">
    <property type="entry name" value="Rossmann-like_a/b/a_fold"/>
</dbReference>
<feature type="domain" description="UspA" evidence="2">
    <location>
        <begin position="1"/>
        <end position="141"/>
    </location>
</feature>
<evidence type="ECO:0000313" key="4">
    <source>
        <dbReference type="Proteomes" id="UP001321786"/>
    </source>
</evidence>
<dbReference type="KEGG" id="hprf:HLPR_06330"/>
<comment type="similarity">
    <text evidence="1">Belongs to the universal stress protein A family.</text>
</comment>
<evidence type="ECO:0000313" key="3">
    <source>
        <dbReference type="EMBL" id="BEP28302.1"/>
    </source>
</evidence>
<dbReference type="PRINTS" id="PR01438">
    <property type="entry name" value="UNVRSLSTRESS"/>
</dbReference>
<protein>
    <submittedName>
        <fullName evidence="3">Universal stress protein</fullName>
    </submittedName>
</protein>
<accession>A0AAU9E937</accession>
<dbReference type="Pfam" id="PF00582">
    <property type="entry name" value="Usp"/>
    <property type="match status" value="1"/>
</dbReference>
<name>A0AAU9E937_9FIRM</name>
<dbReference type="Proteomes" id="UP001321786">
    <property type="component" value="Chromosome"/>
</dbReference>
<dbReference type="EMBL" id="AP028654">
    <property type="protein sequence ID" value="BEP28302.1"/>
    <property type="molecule type" value="Genomic_DNA"/>
</dbReference>
<proteinExistence type="inferred from homology"/>
<dbReference type="CDD" id="cd00293">
    <property type="entry name" value="USP-like"/>
    <property type="match status" value="1"/>
</dbReference>
<keyword evidence="4" id="KW-1185">Reference proteome</keyword>
<organism evidence="3 4">
    <name type="scientific">Helicovermis profundi</name>
    <dbReference type="NCBI Taxonomy" id="3065157"/>
    <lineage>
        <taxon>Bacteria</taxon>
        <taxon>Bacillati</taxon>
        <taxon>Bacillota</taxon>
        <taxon>Clostridia</taxon>
        <taxon>Helicovermis</taxon>
    </lineage>
</organism>
<evidence type="ECO:0000256" key="1">
    <source>
        <dbReference type="ARBA" id="ARBA00008791"/>
    </source>
</evidence>